<dbReference type="NCBIfam" id="TIGR04408">
    <property type="entry name" value="LptG_lptG"/>
    <property type="match status" value="1"/>
</dbReference>
<feature type="transmembrane region" description="Helical" evidence="9">
    <location>
        <begin position="12"/>
        <end position="30"/>
    </location>
</feature>
<evidence type="ECO:0000313" key="11">
    <source>
        <dbReference type="Proteomes" id="UP001193680"/>
    </source>
</evidence>
<evidence type="ECO:0000256" key="5">
    <source>
        <dbReference type="ARBA" id="ARBA00022692"/>
    </source>
</evidence>
<keyword evidence="4" id="KW-1003">Cell membrane</keyword>
<dbReference type="PANTHER" id="PTHR33529:SF2">
    <property type="entry name" value="LIPOPOLYSACCHARIDE EXPORT SYSTEM PERMEASE PROTEIN LPTG"/>
    <property type="match status" value="1"/>
</dbReference>
<feature type="transmembrane region" description="Helical" evidence="9">
    <location>
        <begin position="58"/>
        <end position="77"/>
    </location>
</feature>
<evidence type="ECO:0000256" key="2">
    <source>
        <dbReference type="ARBA" id="ARBA00004651"/>
    </source>
</evidence>
<keyword evidence="11" id="KW-1185">Reference proteome</keyword>
<evidence type="ECO:0000256" key="1">
    <source>
        <dbReference type="ARBA" id="ARBA00002265"/>
    </source>
</evidence>
<proteinExistence type="inferred from homology"/>
<accession>A0ABS0BTT1</accession>
<evidence type="ECO:0000256" key="3">
    <source>
        <dbReference type="ARBA" id="ARBA00007725"/>
    </source>
</evidence>
<dbReference type="EMBL" id="JACBGI020000002">
    <property type="protein sequence ID" value="MBF6057251.1"/>
    <property type="molecule type" value="Genomic_DNA"/>
</dbReference>
<comment type="similarity">
    <text evidence="3">Belongs to the LptF/LptG family.</text>
</comment>
<keyword evidence="5 9" id="KW-0812">Transmembrane</keyword>
<evidence type="ECO:0000313" key="10">
    <source>
        <dbReference type="EMBL" id="MBF6057251.1"/>
    </source>
</evidence>
<feature type="transmembrane region" description="Helical" evidence="9">
    <location>
        <begin position="312"/>
        <end position="329"/>
    </location>
</feature>
<evidence type="ECO:0000256" key="4">
    <source>
        <dbReference type="ARBA" id="ARBA00022475"/>
    </source>
</evidence>
<reference evidence="10 11" key="1">
    <citation type="submission" date="2020-06" db="EMBL/GenBank/DDBJ databases">
        <authorList>
            <person name="Scott K."/>
        </authorList>
    </citation>
    <scope>NUCLEOTIDE SEQUENCE [LARGE SCALE GENOMIC DNA]</scope>
    <source>
        <strain evidence="10 11">HH1</strain>
    </source>
</reference>
<sequence length="363" mass="41199">MNRIERYLGQTVLLHTILVMLVLLVILSFFEFMNQLGKLSDGYTLSKGVLYTLLKVPVYGYEIFPIALLIGTLMGLGGLANRSELTVLRVTGWSIKRILWAVLKTALLMWLVIASLGEWLAPQSEAYAVKMRAEALNKDIAVGSGQGFWVRQDSEYIHIGQVISQNELRDLTFYRLQGNQISGFEKVAKARFRNGSWAFYDTKNSELKWTDSPVKDFPPRLSLQQSLFDESSGSLPLGPEDFVKLDLETRYLGVWDLYQYINFLKENDLDAGDYELAFWKKAAMPLVVVAMISIVFPLIFGSMRQVSMGQRVFFGVLIGMGFHLLNQLLGNLSVVYHWPVMLGAFSPALVLLLIAIFWMQRTR</sequence>
<feature type="transmembrane region" description="Helical" evidence="9">
    <location>
        <begin position="98"/>
        <end position="121"/>
    </location>
</feature>
<feature type="transmembrane region" description="Helical" evidence="9">
    <location>
        <begin position="335"/>
        <end position="358"/>
    </location>
</feature>
<comment type="caution">
    <text evidence="10">The sequence shown here is derived from an EMBL/GenBank/DDBJ whole genome shotgun (WGS) entry which is preliminary data.</text>
</comment>
<comment type="subcellular location">
    <subcellularLocation>
        <location evidence="2">Cell membrane</location>
        <topology evidence="2">Multi-pass membrane protein</topology>
    </subcellularLocation>
</comment>
<dbReference type="Pfam" id="PF03739">
    <property type="entry name" value="LptF_LptG"/>
    <property type="match status" value="1"/>
</dbReference>
<protein>
    <submittedName>
        <fullName evidence="10">LPS export ABC transporter permease LptG</fullName>
    </submittedName>
</protein>
<name>A0ABS0BTT1_9GAMM</name>
<dbReference type="InterPro" id="IPR030923">
    <property type="entry name" value="LptG"/>
</dbReference>
<keyword evidence="6 9" id="KW-1133">Transmembrane helix</keyword>
<dbReference type="InterPro" id="IPR005495">
    <property type="entry name" value="LptG/LptF_permease"/>
</dbReference>
<evidence type="ECO:0000256" key="9">
    <source>
        <dbReference type="SAM" id="Phobius"/>
    </source>
</evidence>
<organism evidence="10 11">
    <name type="scientific">Thiomicrorhabdus heinhorstiae</name>
    <dbReference type="NCBI Taxonomy" id="2748010"/>
    <lineage>
        <taxon>Bacteria</taxon>
        <taxon>Pseudomonadati</taxon>
        <taxon>Pseudomonadota</taxon>
        <taxon>Gammaproteobacteria</taxon>
        <taxon>Thiotrichales</taxon>
        <taxon>Piscirickettsiaceae</taxon>
        <taxon>Thiomicrorhabdus</taxon>
    </lineage>
</organism>
<feature type="transmembrane region" description="Helical" evidence="9">
    <location>
        <begin position="282"/>
        <end position="300"/>
    </location>
</feature>
<evidence type="ECO:0000256" key="7">
    <source>
        <dbReference type="ARBA" id="ARBA00023136"/>
    </source>
</evidence>
<comment type="subunit">
    <text evidence="8">Component of the lipopolysaccharide transport and assembly complex. The LptBFG transporter is composed of two ATP-binding proteins (LptB) and two transmembrane proteins (LptF and LptG).</text>
</comment>
<evidence type="ECO:0000256" key="8">
    <source>
        <dbReference type="ARBA" id="ARBA00026081"/>
    </source>
</evidence>
<dbReference type="PANTHER" id="PTHR33529">
    <property type="entry name" value="SLR0882 PROTEIN-RELATED"/>
    <property type="match status" value="1"/>
</dbReference>
<keyword evidence="7 9" id="KW-0472">Membrane</keyword>
<reference evidence="10 11" key="2">
    <citation type="submission" date="2020-11" db="EMBL/GenBank/DDBJ databases">
        <title>Sulfur oxidizing isolate from Hospital Hole Sinkhole.</title>
        <authorList>
            <person name="Scott K.M."/>
        </authorList>
    </citation>
    <scope>NUCLEOTIDE SEQUENCE [LARGE SCALE GENOMIC DNA]</scope>
    <source>
        <strain evidence="10 11">HH1</strain>
    </source>
</reference>
<evidence type="ECO:0000256" key="6">
    <source>
        <dbReference type="ARBA" id="ARBA00022989"/>
    </source>
</evidence>
<dbReference type="Proteomes" id="UP001193680">
    <property type="component" value="Unassembled WGS sequence"/>
</dbReference>
<comment type="function">
    <text evidence="1">Part of the ABC transporter complex LptBFG involved in the translocation of lipopolysaccharide (LPS) from the inner membrane to the outer membrane.</text>
</comment>
<gene>
    <name evidence="10" type="primary">lptG</name>
    <name evidence="10" type="ORF">H8792_002755</name>
</gene>